<evidence type="ECO:0000256" key="10">
    <source>
        <dbReference type="SAM" id="MobiDB-lite"/>
    </source>
</evidence>
<evidence type="ECO:0000313" key="12">
    <source>
        <dbReference type="EMBL" id="KAK7498302.1"/>
    </source>
</evidence>
<feature type="domain" description="Fringe-like glycosyltransferase" evidence="11">
    <location>
        <begin position="117"/>
        <end position="363"/>
    </location>
</feature>
<keyword evidence="8" id="KW-0472">Membrane</keyword>
<name>A0ABD0LFS6_9CAEN</name>
<gene>
    <name evidence="12" type="ORF">BaRGS_00010562</name>
</gene>
<dbReference type="AlphaFoldDB" id="A0ABD0LFS6"/>
<keyword evidence="5" id="KW-0812">Transmembrane</keyword>
<comment type="caution">
    <text evidence="12">The sequence shown here is derived from an EMBL/GenBank/DDBJ whole genome shotgun (WGS) entry which is preliminary data.</text>
</comment>
<reference evidence="12 13" key="1">
    <citation type="journal article" date="2023" name="Sci. Data">
        <title>Genome assembly of the Korean intertidal mud-creeper Batillaria attramentaria.</title>
        <authorList>
            <person name="Patra A.K."/>
            <person name="Ho P.T."/>
            <person name="Jun S."/>
            <person name="Lee S.J."/>
            <person name="Kim Y."/>
            <person name="Won Y.J."/>
        </authorList>
    </citation>
    <scope>NUCLEOTIDE SEQUENCE [LARGE SCALE GENOMIC DNA]</scope>
    <source>
        <strain evidence="12">Wonlab-2016</strain>
    </source>
</reference>
<keyword evidence="13" id="KW-1185">Reference proteome</keyword>
<feature type="compositionally biased region" description="Basic and acidic residues" evidence="10">
    <location>
        <begin position="77"/>
        <end position="101"/>
    </location>
</feature>
<dbReference type="GO" id="GO:0012505">
    <property type="term" value="C:endomembrane system"/>
    <property type="evidence" value="ECO:0007669"/>
    <property type="project" value="UniProtKB-SubCell"/>
</dbReference>
<dbReference type="GO" id="GO:0016020">
    <property type="term" value="C:membrane"/>
    <property type="evidence" value="ECO:0007669"/>
    <property type="project" value="UniProtKB-SubCell"/>
</dbReference>
<evidence type="ECO:0000256" key="2">
    <source>
        <dbReference type="ARBA" id="ARBA00008661"/>
    </source>
</evidence>
<keyword evidence="3" id="KW-0328">Glycosyltransferase</keyword>
<proteinExistence type="inferred from homology"/>
<organism evidence="12 13">
    <name type="scientific">Batillaria attramentaria</name>
    <dbReference type="NCBI Taxonomy" id="370345"/>
    <lineage>
        <taxon>Eukaryota</taxon>
        <taxon>Metazoa</taxon>
        <taxon>Spiralia</taxon>
        <taxon>Lophotrochozoa</taxon>
        <taxon>Mollusca</taxon>
        <taxon>Gastropoda</taxon>
        <taxon>Caenogastropoda</taxon>
        <taxon>Sorbeoconcha</taxon>
        <taxon>Cerithioidea</taxon>
        <taxon>Batillariidae</taxon>
        <taxon>Batillaria</taxon>
    </lineage>
</organism>
<evidence type="ECO:0000256" key="9">
    <source>
        <dbReference type="ARBA" id="ARBA00037847"/>
    </source>
</evidence>
<evidence type="ECO:0000256" key="3">
    <source>
        <dbReference type="ARBA" id="ARBA00022676"/>
    </source>
</evidence>
<keyword evidence="6" id="KW-0735">Signal-anchor</keyword>
<keyword evidence="4" id="KW-0808">Transferase</keyword>
<dbReference type="PANTHER" id="PTHR10811">
    <property type="entry name" value="FRINGE-RELATED"/>
    <property type="match status" value="1"/>
</dbReference>
<evidence type="ECO:0000313" key="13">
    <source>
        <dbReference type="Proteomes" id="UP001519460"/>
    </source>
</evidence>
<dbReference type="EMBL" id="JACVVK020000052">
    <property type="protein sequence ID" value="KAK7498302.1"/>
    <property type="molecule type" value="Genomic_DNA"/>
</dbReference>
<comment type="subcellular location">
    <subcellularLocation>
        <location evidence="9">Endomembrane system</location>
        <topology evidence="9">Single-pass membrane protein</topology>
    </subcellularLocation>
    <subcellularLocation>
        <location evidence="1">Membrane</location>
        <topology evidence="1">Single-pass type II membrane protein</topology>
    </subcellularLocation>
</comment>
<feature type="region of interest" description="Disordered" evidence="10">
    <location>
        <begin position="77"/>
        <end position="109"/>
    </location>
</feature>
<keyword evidence="7" id="KW-1133">Transmembrane helix</keyword>
<dbReference type="Proteomes" id="UP001519460">
    <property type="component" value="Unassembled WGS sequence"/>
</dbReference>
<dbReference type="Gene3D" id="3.90.550.50">
    <property type="match status" value="1"/>
</dbReference>
<dbReference type="Pfam" id="PF02434">
    <property type="entry name" value="Fringe"/>
    <property type="match status" value="1"/>
</dbReference>
<evidence type="ECO:0000256" key="5">
    <source>
        <dbReference type="ARBA" id="ARBA00022692"/>
    </source>
</evidence>
<comment type="similarity">
    <text evidence="2">Belongs to the glycosyltransferase 31 family.</text>
</comment>
<accession>A0ABD0LFS6</accession>
<evidence type="ECO:0000256" key="8">
    <source>
        <dbReference type="ARBA" id="ARBA00023136"/>
    </source>
</evidence>
<evidence type="ECO:0000256" key="7">
    <source>
        <dbReference type="ARBA" id="ARBA00022989"/>
    </source>
</evidence>
<evidence type="ECO:0000256" key="6">
    <source>
        <dbReference type="ARBA" id="ARBA00022968"/>
    </source>
</evidence>
<evidence type="ECO:0000256" key="1">
    <source>
        <dbReference type="ARBA" id="ARBA00004606"/>
    </source>
</evidence>
<evidence type="ECO:0000256" key="4">
    <source>
        <dbReference type="ARBA" id="ARBA00022679"/>
    </source>
</evidence>
<sequence>MRVSIRRAVKVAAFFVAFLLLNALIGEKLSLFGESAPEKVLGHPRHDNGDPKQVVASVAQPSAAGSDGLERLRRNTHANEHKGLEVSESGRKGPGKPKENLSSKLAPGQPLSHAGLTDISDIFISVKTSGKFHASRLKLVTETWFILAREQTTFFTDTDDAEMNEATGGHLINTNCSSSHTRQSLCCKMSVEFDAYLESRKRWMCHFDDDIYVNIPVLVKLLQNYQHTEDWYLGKPSMRHPIEMEDPSNRGMKIVFGFATGSAFCISRGLALKMMPHAGGGRLMAIGEKLRLPDDCVIGYIVEHLLNEELTVIKEFRSHLEALVLIKPYQLKKQITLSYSRRADGRQNVVNIEGFTAEEDPTRFKSIHCHLFPTFRECRKLQS</sequence>
<protein>
    <recommendedName>
        <fullName evidence="11">Fringe-like glycosyltransferase domain-containing protein</fullName>
    </recommendedName>
</protein>
<dbReference type="GO" id="GO:0016757">
    <property type="term" value="F:glycosyltransferase activity"/>
    <property type="evidence" value="ECO:0007669"/>
    <property type="project" value="UniProtKB-KW"/>
</dbReference>
<dbReference type="InterPro" id="IPR003378">
    <property type="entry name" value="Fringe-like_glycosylTrfase"/>
</dbReference>
<evidence type="ECO:0000259" key="11">
    <source>
        <dbReference type="Pfam" id="PF02434"/>
    </source>
</evidence>